<accession>A0AAD6XFS3</accession>
<comment type="caution">
    <text evidence="1">The sequence shown here is derived from an EMBL/GenBank/DDBJ whole genome shotgun (WGS) entry which is preliminary data.</text>
</comment>
<proteinExistence type="predicted"/>
<gene>
    <name evidence="1" type="ORF">B0H15DRAFT_807563</name>
</gene>
<dbReference type="EMBL" id="JARJCN010000161">
    <property type="protein sequence ID" value="KAJ7066829.1"/>
    <property type="molecule type" value="Genomic_DNA"/>
</dbReference>
<sequence length="152" mass="16344">MGSEGAPPLHPYLPLAAAPLGPSRHRVLRSPTHLGIIGAASDTPDSVLSLKDGSILYCADPSFRAYEIEGRPNASISYTLPIPSVRNLKLPRAAVNISQCFELEGTVTILVANTVLQPTSWFGLEHRSTTQAQLCFIAMHGLESSIARVRLD</sequence>
<evidence type="ECO:0000313" key="2">
    <source>
        <dbReference type="Proteomes" id="UP001222325"/>
    </source>
</evidence>
<evidence type="ECO:0000313" key="1">
    <source>
        <dbReference type="EMBL" id="KAJ7066829.1"/>
    </source>
</evidence>
<organism evidence="1 2">
    <name type="scientific">Mycena belliarum</name>
    <dbReference type="NCBI Taxonomy" id="1033014"/>
    <lineage>
        <taxon>Eukaryota</taxon>
        <taxon>Fungi</taxon>
        <taxon>Dikarya</taxon>
        <taxon>Basidiomycota</taxon>
        <taxon>Agaricomycotina</taxon>
        <taxon>Agaricomycetes</taxon>
        <taxon>Agaricomycetidae</taxon>
        <taxon>Agaricales</taxon>
        <taxon>Marasmiineae</taxon>
        <taxon>Mycenaceae</taxon>
        <taxon>Mycena</taxon>
    </lineage>
</organism>
<protein>
    <submittedName>
        <fullName evidence="1">Uncharacterized protein</fullName>
    </submittedName>
</protein>
<dbReference type="AlphaFoldDB" id="A0AAD6XFS3"/>
<name>A0AAD6XFS3_9AGAR</name>
<reference evidence="1" key="1">
    <citation type="submission" date="2023-03" db="EMBL/GenBank/DDBJ databases">
        <title>Massive genome expansion in bonnet fungi (Mycena s.s.) driven by repeated elements and novel gene families across ecological guilds.</title>
        <authorList>
            <consortium name="Lawrence Berkeley National Laboratory"/>
            <person name="Harder C.B."/>
            <person name="Miyauchi S."/>
            <person name="Viragh M."/>
            <person name="Kuo A."/>
            <person name="Thoen E."/>
            <person name="Andreopoulos B."/>
            <person name="Lu D."/>
            <person name="Skrede I."/>
            <person name="Drula E."/>
            <person name="Henrissat B."/>
            <person name="Morin E."/>
            <person name="Kohler A."/>
            <person name="Barry K."/>
            <person name="LaButti K."/>
            <person name="Morin E."/>
            <person name="Salamov A."/>
            <person name="Lipzen A."/>
            <person name="Mereny Z."/>
            <person name="Hegedus B."/>
            <person name="Baldrian P."/>
            <person name="Stursova M."/>
            <person name="Weitz H."/>
            <person name="Taylor A."/>
            <person name="Grigoriev I.V."/>
            <person name="Nagy L.G."/>
            <person name="Martin F."/>
            <person name="Kauserud H."/>
        </authorList>
    </citation>
    <scope>NUCLEOTIDE SEQUENCE</scope>
    <source>
        <strain evidence="1">CBHHK173m</strain>
    </source>
</reference>
<keyword evidence="2" id="KW-1185">Reference proteome</keyword>
<dbReference type="Proteomes" id="UP001222325">
    <property type="component" value="Unassembled WGS sequence"/>
</dbReference>